<dbReference type="Pfam" id="PF08139">
    <property type="entry name" value="LPAM_1"/>
    <property type="match status" value="1"/>
</dbReference>
<dbReference type="Proteomes" id="UP001337305">
    <property type="component" value="Unassembled WGS sequence"/>
</dbReference>
<organism evidence="3 4">
    <name type="scientific">Flavivirga spongiicola</name>
    <dbReference type="NCBI Taxonomy" id="421621"/>
    <lineage>
        <taxon>Bacteria</taxon>
        <taxon>Pseudomonadati</taxon>
        <taxon>Bacteroidota</taxon>
        <taxon>Flavobacteriia</taxon>
        <taxon>Flavobacteriales</taxon>
        <taxon>Flavobacteriaceae</taxon>
        <taxon>Flavivirga</taxon>
    </lineage>
</organism>
<name>A0ABU7XPU8_9FLAO</name>
<dbReference type="RefSeq" id="WP_303305113.1">
    <property type="nucleotide sequence ID" value="NZ_JAODOP010000004.1"/>
</dbReference>
<dbReference type="InterPro" id="IPR012640">
    <property type="entry name" value="Membr_lipoprot_lipid_attach_CS"/>
</dbReference>
<evidence type="ECO:0000313" key="3">
    <source>
        <dbReference type="EMBL" id="MEF3832742.1"/>
    </source>
</evidence>
<evidence type="ECO:0000256" key="1">
    <source>
        <dbReference type="ARBA" id="ARBA00017922"/>
    </source>
</evidence>
<accession>A0ABU7XPU8</accession>
<keyword evidence="4" id="KW-1185">Reference proteome</keyword>
<gene>
    <name evidence="3" type="ORF">N1F79_06350</name>
</gene>
<comment type="caution">
    <text evidence="3">The sequence shown here is derived from an EMBL/GenBank/DDBJ whole genome shotgun (WGS) entry which is preliminary data.</text>
</comment>
<dbReference type="PROSITE" id="PS51257">
    <property type="entry name" value="PROKAR_LIPOPROTEIN"/>
    <property type="match status" value="1"/>
</dbReference>
<evidence type="ECO:0000256" key="2">
    <source>
        <dbReference type="ARBA" id="ARBA00022729"/>
    </source>
</evidence>
<evidence type="ECO:0000313" key="4">
    <source>
        <dbReference type="Proteomes" id="UP001337305"/>
    </source>
</evidence>
<sequence length="130" mass="14897">MKKIINLFTITLLLTSCSNTDENNINSSLLFGLWEIDKVILNNGTNLALEECKLQETLYFTSGSTVQWHTPENDNMTNPCSFFDYNMMYILSGKKIIAKYKNTEIEINVSKIDDSIITIKQINLVTTFKK</sequence>
<proteinExistence type="predicted"/>
<reference evidence="3 4" key="1">
    <citation type="submission" date="2022-09" db="EMBL/GenBank/DDBJ databases">
        <title>Genome sequencing of Flavivirga sp. MEBiC05379.</title>
        <authorList>
            <person name="Oh H.-M."/>
            <person name="Kwon K.K."/>
            <person name="Park M.J."/>
            <person name="Yang S.-H."/>
        </authorList>
    </citation>
    <scope>NUCLEOTIDE SEQUENCE [LARGE SCALE GENOMIC DNA]</scope>
    <source>
        <strain evidence="3 4">MEBiC05379</strain>
    </source>
</reference>
<protein>
    <recommendedName>
        <fullName evidence="1">Type IV secretion system putative lipoprotein virB7</fullName>
    </recommendedName>
</protein>
<keyword evidence="2" id="KW-0732">Signal</keyword>
<dbReference type="EMBL" id="JAODOP010000004">
    <property type="protein sequence ID" value="MEF3832742.1"/>
    <property type="molecule type" value="Genomic_DNA"/>
</dbReference>